<dbReference type="GO" id="GO:0055070">
    <property type="term" value="P:copper ion homeostasis"/>
    <property type="evidence" value="ECO:0007669"/>
    <property type="project" value="TreeGrafter"/>
</dbReference>
<feature type="non-terminal residue" evidence="2">
    <location>
        <position position="170"/>
    </location>
</feature>
<dbReference type="STRING" id="1209962.L0PHC7"/>
<dbReference type="GO" id="GO:0016020">
    <property type="term" value="C:membrane"/>
    <property type="evidence" value="ECO:0007669"/>
    <property type="project" value="InterPro"/>
</dbReference>
<dbReference type="PANTHER" id="PTHR43520:SF8">
    <property type="entry name" value="P-TYPE CU(+) TRANSPORTER"/>
    <property type="match status" value="1"/>
</dbReference>
<dbReference type="NCBIfam" id="TIGR01494">
    <property type="entry name" value="ATPase_P-type"/>
    <property type="match status" value="1"/>
</dbReference>
<dbReference type="PROSITE" id="PS01229">
    <property type="entry name" value="COF_2"/>
    <property type="match status" value="1"/>
</dbReference>
<dbReference type="PANTHER" id="PTHR43520">
    <property type="entry name" value="ATP7, ISOFORM B"/>
    <property type="match status" value="1"/>
</dbReference>
<evidence type="ECO:0000256" key="1">
    <source>
        <dbReference type="ARBA" id="ARBA00022967"/>
    </source>
</evidence>
<keyword evidence="1" id="KW-1278">Translocase</keyword>
<dbReference type="VEuPathDB" id="FungiDB:PNEJI1_003785"/>
<dbReference type="Pfam" id="PF00702">
    <property type="entry name" value="Hydrolase"/>
    <property type="match status" value="1"/>
</dbReference>
<comment type="caution">
    <text evidence="2">The sequence shown here is derived from an EMBL/GenBank/DDBJ whole genome shotgun (WGS) entry which is preliminary data.</text>
</comment>
<sequence>MNQDIIIETSSSHILLDIPMSISSHLLSVEPINKPFKLPESKLLQQSEFLIFKHKYWENEIIEALEQIHHIRKNKKWTLKRNILTNEKIKATGDNHDIALKVGRNLGISKDKIYSSITPEEKRDLIVYFQSQNETVAMVGDGINDSAALAAANIGIALSTGSNIAMDVAD</sequence>
<dbReference type="GO" id="GO:0016887">
    <property type="term" value="F:ATP hydrolysis activity"/>
    <property type="evidence" value="ECO:0007669"/>
    <property type="project" value="InterPro"/>
</dbReference>
<evidence type="ECO:0000313" key="2">
    <source>
        <dbReference type="EMBL" id="CCJ31464.1"/>
    </source>
</evidence>
<dbReference type="Proteomes" id="UP000010422">
    <property type="component" value="Unassembled WGS sequence"/>
</dbReference>
<accession>L0PHC7</accession>
<organism evidence="3">
    <name type="scientific">Pneumocystis jirovecii</name>
    <name type="common">Human pneumocystis pneumonia agent</name>
    <dbReference type="NCBI Taxonomy" id="42068"/>
    <lineage>
        <taxon>Eukaryota</taxon>
        <taxon>Fungi</taxon>
        <taxon>Dikarya</taxon>
        <taxon>Ascomycota</taxon>
        <taxon>Taphrinomycotina</taxon>
        <taxon>Pneumocystomycetes</taxon>
        <taxon>Pneumocystaceae</taxon>
        <taxon>Pneumocystis</taxon>
    </lineage>
</organism>
<dbReference type="Gene3D" id="3.40.50.1000">
    <property type="entry name" value="HAD superfamily/HAD-like"/>
    <property type="match status" value="1"/>
</dbReference>
<dbReference type="GO" id="GO:0005524">
    <property type="term" value="F:ATP binding"/>
    <property type="evidence" value="ECO:0007669"/>
    <property type="project" value="InterPro"/>
</dbReference>
<protein>
    <recommendedName>
        <fullName evidence="4">HAD ATPase, P-type, family IC</fullName>
    </recommendedName>
</protein>
<dbReference type="EMBL" id="CAKM01000316">
    <property type="protein sequence ID" value="CCJ31464.1"/>
    <property type="molecule type" value="Genomic_DNA"/>
</dbReference>
<dbReference type="InterPro" id="IPR036412">
    <property type="entry name" value="HAD-like_sf"/>
</dbReference>
<dbReference type="AlphaFoldDB" id="L0PHC7"/>
<dbReference type="InterPro" id="IPR001757">
    <property type="entry name" value="P_typ_ATPase"/>
</dbReference>
<dbReference type="GO" id="GO:0005507">
    <property type="term" value="F:copper ion binding"/>
    <property type="evidence" value="ECO:0007669"/>
    <property type="project" value="TreeGrafter"/>
</dbReference>
<dbReference type="InterPro" id="IPR023214">
    <property type="entry name" value="HAD_sf"/>
</dbReference>
<proteinExistence type="predicted"/>
<dbReference type="SUPFAM" id="SSF56784">
    <property type="entry name" value="HAD-like"/>
    <property type="match status" value="1"/>
</dbReference>
<dbReference type="InParanoid" id="L0PHC7"/>
<gene>
    <name evidence="2" type="ORF">PNEJI1_003785</name>
</gene>
<evidence type="ECO:0000313" key="3">
    <source>
        <dbReference type="Proteomes" id="UP000010422"/>
    </source>
</evidence>
<evidence type="ECO:0008006" key="4">
    <source>
        <dbReference type="Google" id="ProtNLM"/>
    </source>
</evidence>
<name>L0PHC7_PNEJI</name>
<dbReference type="GO" id="GO:0043682">
    <property type="term" value="F:P-type divalent copper transporter activity"/>
    <property type="evidence" value="ECO:0007669"/>
    <property type="project" value="TreeGrafter"/>
</dbReference>
<reference evidence="2 3" key="1">
    <citation type="journal article" date="2012" name="MBio">
        <title>De novo assembly of the Pneumocystis jirovecii genome from a single bronchoalveolar lavage fluid specimen from a patient.</title>
        <authorList>
            <person name="Cisse O.H."/>
            <person name="Pagni M."/>
            <person name="Hauser P.M."/>
        </authorList>
    </citation>
    <scope>NUCLEOTIDE SEQUENCE [LARGE SCALE GENOMIC DNA]</scope>
    <source>
        <strain evidence="2 3">SE8</strain>
    </source>
</reference>